<evidence type="ECO:0000256" key="1">
    <source>
        <dbReference type="ARBA" id="ARBA00004374"/>
    </source>
</evidence>
<comment type="caution">
    <text evidence="13">The sequence shown here is derived from an EMBL/GenBank/DDBJ whole genome shotgun (WGS) entry which is preliminary data.</text>
</comment>
<accession>A0A267FPB4</accession>
<dbReference type="GO" id="GO:0090149">
    <property type="term" value="P:mitochondrial membrane fission"/>
    <property type="evidence" value="ECO:0007669"/>
    <property type="project" value="InterPro"/>
</dbReference>
<evidence type="ECO:0000256" key="12">
    <source>
        <dbReference type="SAM" id="MobiDB-lite"/>
    </source>
</evidence>
<name>A0A267FPB4_9PLAT</name>
<evidence type="ECO:0000256" key="2">
    <source>
        <dbReference type="ARBA" id="ARBA00006375"/>
    </source>
</evidence>
<dbReference type="AlphaFoldDB" id="A0A267FPB4"/>
<dbReference type="Proteomes" id="UP000215902">
    <property type="component" value="Unassembled WGS sequence"/>
</dbReference>
<evidence type="ECO:0000313" key="14">
    <source>
        <dbReference type="Proteomes" id="UP000215902"/>
    </source>
</evidence>
<keyword evidence="6" id="KW-1000">Mitochondrion outer membrane</keyword>
<evidence type="ECO:0000256" key="10">
    <source>
        <dbReference type="PROSITE-ProRule" id="PRU00282"/>
    </source>
</evidence>
<evidence type="ECO:0000256" key="7">
    <source>
        <dbReference type="ARBA" id="ARBA00022989"/>
    </source>
</evidence>
<evidence type="ECO:0000256" key="4">
    <source>
        <dbReference type="ARBA" id="ARBA00022692"/>
    </source>
</evidence>
<dbReference type="Pfam" id="PF00153">
    <property type="entry name" value="Mito_carr"/>
    <property type="match status" value="2"/>
</dbReference>
<keyword evidence="5" id="KW-0677">Repeat</keyword>
<evidence type="ECO:0000313" key="13">
    <source>
        <dbReference type="EMBL" id="PAA75660.1"/>
    </source>
</evidence>
<dbReference type="SUPFAM" id="SSF103506">
    <property type="entry name" value="Mitochondrial carrier"/>
    <property type="match status" value="1"/>
</dbReference>
<comment type="subcellular location">
    <subcellularLocation>
        <location evidence="1">Mitochondrion outer membrane</location>
        <topology evidence="1">Multi-pass membrane protein</topology>
    </subcellularLocation>
</comment>
<dbReference type="PANTHER" id="PTHR21252:SF2">
    <property type="entry name" value="MITOCHONDRIAL OUTER MEMBRANE PROTEIN SLC25A46"/>
    <property type="match status" value="1"/>
</dbReference>
<dbReference type="PANTHER" id="PTHR21252">
    <property type="entry name" value="TB1 PROTEIN-RELATED"/>
    <property type="match status" value="1"/>
</dbReference>
<keyword evidence="8" id="KW-0496">Mitochondrion</keyword>
<evidence type="ECO:0000256" key="3">
    <source>
        <dbReference type="ARBA" id="ARBA00022448"/>
    </source>
</evidence>
<keyword evidence="7" id="KW-1133">Transmembrane helix</keyword>
<dbReference type="EMBL" id="NIVC01000868">
    <property type="protein sequence ID" value="PAA75660.1"/>
    <property type="molecule type" value="Genomic_DNA"/>
</dbReference>
<feature type="region of interest" description="Disordered" evidence="12">
    <location>
        <begin position="73"/>
        <end position="138"/>
    </location>
</feature>
<dbReference type="InterPro" id="IPR023395">
    <property type="entry name" value="MCP_dom_sf"/>
</dbReference>
<keyword evidence="14" id="KW-1185">Reference proteome</keyword>
<dbReference type="GO" id="GO:0005741">
    <property type="term" value="C:mitochondrial outer membrane"/>
    <property type="evidence" value="ECO:0007669"/>
    <property type="project" value="UniProtKB-SubCell"/>
</dbReference>
<sequence length="531" mass="57485">MDDNGFVLADFKRATTVSNRSLGLSSSEPRFSKYQPFVSTQGITQSSNTMNPGDLPDARFAAATSYQHSTVGVPYDSGLRQSGQVGSRSRHAEWDSGSGTRGPDYLMDSSARSHVHRRRDHSGRPHSRNRNISGTGLGTTVHPHIGSASSASGWDSFSDKEQYQSYASLGVGFASLVAETLLSHPCIVLRRQCQVMNDGQSYHLLPFSLVPVIYNLHKTQGIACLWKGIGSVFIVRGLHLVTENVVSEITHFPKEVNRHSSAKKLAQHLCLKAATWALVAPFYAASLVETVQSDIASDSPGVLDCLKEGLARLLVFSTPPTASSNLLPFWKLVPPVVCLGAASYAIRALANYAVMRSAERDGSTDRAARYRGYRGRSTEVDTELYERFYPELLSSFVGALLSDLLLFPLETLTHRLCVQGTRTLIDNMDTGLGVASLSTTHTGLLDAFVTTVRLESPVSLYRGFGALLLQFGAHLCLLRAAKMSYERLVTAWAGGSDRVGVGGPTDPDSESTSSRSIFSDVDEVAAGFPAQ</sequence>
<feature type="region of interest" description="Disordered" evidence="12">
    <location>
        <begin position="499"/>
        <end position="531"/>
    </location>
</feature>
<feature type="compositionally biased region" description="Basic residues" evidence="12">
    <location>
        <begin position="113"/>
        <end position="129"/>
    </location>
</feature>
<comment type="similarity">
    <text evidence="2 11">Belongs to the mitochondrial carrier (TC 2.A.29) family.</text>
</comment>
<dbReference type="PROSITE" id="PS50920">
    <property type="entry name" value="SOLCAR"/>
    <property type="match status" value="1"/>
</dbReference>
<evidence type="ECO:0008006" key="15">
    <source>
        <dbReference type="Google" id="ProtNLM"/>
    </source>
</evidence>
<keyword evidence="4 10" id="KW-0812">Transmembrane</keyword>
<dbReference type="InterPro" id="IPR039158">
    <property type="entry name" value="SLC25A46"/>
</dbReference>
<dbReference type="InterPro" id="IPR018108">
    <property type="entry name" value="MCP_transmembrane"/>
</dbReference>
<dbReference type="OrthoDB" id="2403262at2759"/>
<dbReference type="Gene3D" id="1.50.40.10">
    <property type="entry name" value="Mitochondrial carrier domain"/>
    <property type="match status" value="2"/>
</dbReference>
<proteinExistence type="inferred from homology"/>
<keyword evidence="9 10" id="KW-0472">Membrane</keyword>
<reference evidence="13 14" key="1">
    <citation type="submission" date="2017-06" db="EMBL/GenBank/DDBJ databases">
        <title>A platform for efficient transgenesis in Macrostomum lignano, a flatworm model organism for stem cell research.</title>
        <authorList>
            <person name="Berezikov E."/>
        </authorList>
    </citation>
    <scope>NUCLEOTIDE SEQUENCE [LARGE SCALE GENOMIC DNA]</scope>
    <source>
        <strain evidence="13">DV1</strain>
        <tissue evidence="13">Whole organism</tissue>
    </source>
</reference>
<evidence type="ECO:0000256" key="8">
    <source>
        <dbReference type="ARBA" id="ARBA00023128"/>
    </source>
</evidence>
<organism evidence="13 14">
    <name type="scientific">Macrostomum lignano</name>
    <dbReference type="NCBI Taxonomy" id="282301"/>
    <lineage>
        <taxon>Eukaryota</taxon>
        <taxon>Metazoa</taxon>
        <taxon>Spiralia</taxon>
        <taxon>Lophotrochozoa</taxon>
        <taxon>Platyhelminthes</taxon>
        <taxon>Rhabditophora</taxon>
        <taxon>Macrostomorpha</taxon>
        <taxon>Macrostomida</taxon>
        <taxon>Macrostomidae</taxon>
        <taxon>Macrostomum</taxon>
    </lineage>
</organism>
<evidence type="ECO:0000256" key="5">
    <source>
        <dbReference type="ARBA" id="ARBA00022737"/>
    </source>
</evidence>
<evidence type="ECO:0000256" key="11">
    <source>
        <dbReference type="RuleBase" id="RU000488"/>
    </source>
</evidence>
<dbReference type="STRING" id="282301.A0A267FPB4"/>
<protein>
    <recommendedName>
        <fullName evidence="15">Solute carrier family 25 member 46</fullName>
    </recommendedName>
</protein>
<evidence type="ECO:0000256" key="6">
    <source>
        <dbReference type="ARBA" id="ARBA00022787"/>
    </source>
</evidence>
<gene>
    <name evidence="13" type="ORF">BOX15_Mlig004684g4</name>
</gene>
<evidence type="ECO:0000256" key="9">
    <source>
        <dbReference type="ARBA" id="ARBA00023136"/>
    </source>
</evidence>
<keyword evidence="3 11" id="KW-0813">Transport</keyword>
<feature type="repeat" description="Solcar" evidence="10">
    <location>
        <begin position="386"/>
        <end position="488"/>
    </location>
</feature>